<dbReference type="SMART" id="SM00353">
    <property type="entry name" value="HLH"/>
    <property type="match status" value="1"/>
</dbReference>
<reference evidence="7" key="1">
    <citation type="submission" date="2023-06" db="EMBL/GenBank/DDBJ databases">
        <authorList>
            <person name="Delattre M."/>
        </authorList>
    </citation>
    <scope>NUCLEOTIDE SEQUENCE</scope>
    <source>
        <strain evidence="7">AF72</strain>
    </source>
</reference>
<dbReference type="Proteomes" id="UP001177023">
    <property type="component" value="Unassembled WGS sequence"/>
</dbReference>
<sequence>MYSYAPPYPSSSTSPSYDGLDNLERKLKKPLMEKRRRERINSSLDQIKALLMHSTTTQSSKLEKADILEMAVDYIKRLEDEARGNRSSCSKEEAAAYFKRGYTLAWETTGRYAQQYLCQAFPPQSGPQAQQFHLEFVNMLRQIQNPPASTIGFQPPNPLITTAKLVSPIPAGGTIAKFSPATPESAYGSSPEADTSLGSTRSTQHQKPTTPVARPRPIDVVETDDDDDDSHSEAEAGPSPAKKAKLWRPF</sequence>
<evidence type="ECO:0000256" key="1">
    <source>
        <dbReference type="ARBA" id="ARBA00004123"/>
    </source>
</evidence>
<dbReference type="Gene3D" id="4.10.280.10">
    <property type="entry name" value="Helix-loop-helix DNA-binding domain"/>
    <property type="match status" value="1"/>
</dbReference>
<feature type="region of interest" description="Disordered" evidence="5">
    <location>
        <begin position="176"/>
        <end position="250"/>
    </location>
</feature>
<feature type="region of interest" description="Disordered" evidence="5">
    <location>
        <begin position="1"/>
        <end position="24"/>
    </location>
</feature>
<comment type="caution">
    <text evidence="7">The sequence shown here is derived from an EMBL/GenBank/DDBJ whole genome shotgun (WGS) entry which is preliminary data.</text>
</comment>
<evidence type="ECO:0000256" key="3">
    <source>
        <dbReference type="ARBA" id="ARBA00023163"/>
    </source>
</evidence>
<dbReference type="InterPro" id="IPR050370">
    <property type="entry name" value="HES_HEY"/>
</dbReference>
<feature type="compositionally biased region" description="Acidic residues" evidence="5">
    <location>
        <begin position="221"/>
        <end position="230"/>
    </location>
</feature>
<name>A0AA36FSV9_9BILA</name>
<dbReference type="SUPFAM" id="SSF47459">
    <property type="entry name" value="HLH, helix-loop-helix DNA-binding domain"/>
    <property type="match status" value="1"/>
</dbReference>
<feature type="compositionally biased region" description="Low complexity" evidence="5">
    <location>
        <begin position="1"/>
        <end position="17"/>
    </location>
</feature>
<dbReference type="InterPro" id="IPR036638">
    <property type="entry name" value="HLH_DNA-bd_sf"/>
</dbReference>
<keyword evidence="8" id="KW-1185">Reference proteome</keyword>
<dbReference type="CDD" id="cd11410">
    <property type="entry name" value="bHLH_O_HES"/>
    <property type="match status" value="1"/>
</dbReference>
<evidence type="ECO:0000256" key="2">
    <source>
        <dbReference type="ARBA" id="ARBA00023015"/>
    </source>
</evidence>
<proteinExistence type="predicted"/>
<evidence type="ECO:0000313" key="8">
    <source>
        <dbReference type="Proteomes" id="UP001177023"/>
    </source>
</evidence>
<evidence type="ECO:0000313" key="7">
    <source>
        <dbReference type="EMBL" id="CAJ0565763.1"/>
    </source>
</evidence>
<evidence type="ECO:0000259" key="6">
    <source>
        <dbReference type="PROSITE" id="PS50888"/>
    </source>
</evidence>
<keyword evidence="4" id="KW-0539">Nucleus</keyword>
<dbReference type="GO" id="GO:0005634">
    <property type="term" value="C:nucleus"/>
    <property type="evidence" value="ECO:0007669"/>
    <property type="project" value="UniProtKB-SubCell"/>
</dbReference>
<feature type="compositionally biased region" description="Polar residues" evidence="5">
    <location>
        <begin position="192"/>
        <end position="209"/>
    </location>
</feature>
<dbReference type="InterPro" id="IPR011598">
    <property type="entry name" value="bHLH_dom"/>
</dbReference>
<dbReference type="Pfam" id="PF00010">
    <property type="entry name" value="HLH"/>
    <property type="match status" value="1"/>
</dbReference>
<gene>
    <name evidence="7" type="ORF">MSPICULIGERA_LOCUS4393</name>
</gene>
<organism evidence="7 8">
    <name type="scientific">Mesorhabditis spiculigera</name>
    <dbReference type="NCBI Taxonomy" id="96644"/>
    <lineage>
        <taxon>Eukaryota</taxon>
        <taxon>Metazoa</taxon>
        <taxon>Ecdysozoa</taxon>
        <taxon>Nematoda</taxon>
        <taxon>Chromadorea</taxon>
        <taxon>Rhabditida</taxon>
        <taxon>Rhabditina</taxon>
        <taxon>Rhabditomorpha</taxon>
        <taxon>Rhabditoidea</taxon>
        <taxon>Rhabditidae</taxon>
        <taxon>Mesorhabditinae</taxon>
        <taxon>Mesorhabditis</taxon>
    </lineage>
</organism>
<dbReference type="AlphaFoldDB" id="A0AA36FSV9"/>
<protein>
    <recommendedName>
        <fullName evidence="6">BHLH domain-containing protein</fullName>
    </recommendedName>
</protein>
<dbReference type="GO" id="GO:0046983">
    <property type="term" value="F:protein dimerization activity"/>
    <property type="evidence" value="ECO:0007669"/>
    <property type="project" value="InterPro"/>
</dbReference>
<accession>A0AA36FSV9</accession>
<dbReference type="PROSITE" id="PS50888">
    <property type="entry name" value="BHLH"/>
    <property type="match status" value="1"/>
</dbReference>
<dbReference type="PANTHER" id="PTHR10985">
    <property type="entry name" value="BASIC HELIX-LOOP-HELIX TRANSCRIPTION FACTOR, HES-RELATED"/>
    <property type="match status" value="1"/>
</dbReference>
<feature type="domain" description="BHLH" evidence="6">
    <location>
        <begin position="24"/>
        <end position="78"/>
    </location>
</feature>
<comment type="subcellular location">
    <subcellularLocation>
        <location evidence="1">Nucleus</location>
    </subcellularLocation>
</comment>
<evidence type="ECO:0000256" key="5">
    <source>
        <dbReference type="SAM" id="MobiDB-lite"/>
    </source>
</evidence>
<dbReference type="EMBL" id="CATQJA010001100">
    <property type="protein sequence ID" value="CAJ0565763.1"/>
    <property type="molecule type" value="Genomic_DNA"/>
</dbReference>
<feature type="non-terminal residue" evidence="7">
    <location>
        <position position="1"/>
    </location>
</feature>
<evidence type="ECO:0000256" key="4">
    <source>
        <dbReference type="ARBA" id="ARBA00023242"/>
    </source>
</evidence>
<keyword evidence="2" id="KW-0805">Transcription regulation</keyword>
<keyword evidence="3" id="KW-0804">Transcription</keyword>